<dbReference type="GO" id="GO:0016787">
    <property type="term" value="F:hydrolase activity"/>
    <property type="evidence" value="ECO:0007669"/>
    <property type="project" value="UniProtKB-KW"/>
</dbReference>
<feature type="domain" description="HD Cas3-type" evidence="11">
    <location>
        <begin position="11"/>
        <end position="174"/>
    </location>
</feature>
<comment type="caution">
    <text evidence="12">The sequence shown here is derived from an EMBL/GenBank/DDBJ whole genome shotgun (WGS) entry which is preliminary data.</text>
</comment>
<dbReference type="InterPro" id="IPR014001">
    <property type="entry name" value="Helicase_ATP-bd"/>
</dbReference>
<dbReference type="EMBL" id="JAUSRF010000014">
    <property type="protein sequence ID" value="MDP9839196.1"/>
    <property type="molecule type" value="Genomic_DNA"/>
</dbReference>
<dbReference type="InterPro" id="IPR006483">
    <property type="entry name" value="CRISPR-assoc_Cas3_HD"/>
</dbReference>
<dbReference type="Proteomes" id="UP001241472">
    <property type="component" value="Unassembled WGS sequence"/>
</dbReference>
<dbReference type="PROSITE" id="PS51192">
    <property type="entry name" value="HELICASE_ATP_BIND_1"/>
    <property type="match status" value="1"/>
</dbReference>
<gene>
    <name evidence="12" type="ORF">J2T09_003971</name>
</gene>
<evidence type="ECO:0000256" key="2">
    <source>
        <dbReference type="ARBA" id="ARBA00009046"/>
    </source>
</evidence>
<reference evidence="12 13" key="1">
    <citation type="submission" date="2023-07" db="EMBL/GenBank/DDBJ databases">
        <title>Sorghum-associated microbial communities from plants grown in Nebraska, USA.</title>
        <authorList>
            <person name="Schachtman D."/>
        </authorList>
    </citation>
    <scope>NUCLEOTIDE SEQUENCE [LARGE SCALE GENOMIC DNA]</scope>
    <source>
        <strain evidence="12 13">DS1307</strain>
    </source>
</reference>
<keyword evidence="8" id="KW-0067">ATP-binding</keyword>
<dbReference type="Gene3D" id="1.10.3210.30">
    <property type="match status" value="1"/>
</dbReference>
<keyword evidence="7" id="KW-0347">Helicase</keyword>
<dbReference type="SUPFAM" id="SSF52540">
    <property type="entry name" value="P-loop containing nucleoside triphosphate hydrolases"/>
    <property type="match status" value="1"/>
</dbReference>
<keyword evidence="9" id="KW-0051">Antiviral defense</keyword>
<dbReference type="SMART" id="SM00487">
    <property type="entry name" value="DEXDc"/>
    <property type="match status" value="1"/>
</dbReference>
<name>A0ABT9PYK1_9HYPH</name>
<proteinExistence type="inferred from homology"/>
<evidence type="ECO:0000259" key="10">
    <source>
        <dbReference type="PROSITE" id="PS51192"/>
    </source>
</evidence>
<keyword evidence="13" id="KW-1185">Reference proteome</keyword>
<dbReference type="NCBIfam" id="TIGR01587">
    <property type="entry name" value="cas3_core"/>
    <property type="match status" value="1"/>
</dbReference>
<keyword evidence="12" id="KW-0255">Endonuclease</keyword>
<sequence>MYYAHSGTVGGTRDWQVLEAHLKQVAALAAEMAVPLGLEKAAYLAGLFHDLGKYTAAFQKRLAGANISVDHSTAGAWQILQTAGAADRHMAELIAYAILGHHAGLPDMRGSEASLTDRIAGFDGTSLDPVWNTELAADLCGLAPKFSWDKDRFAFQLAFCGRMLFSCLVDADFKDTENFYADLERREINRSWQSLQALLPSFLAGFESHMAAKGEPVGTLNHLRAKILSHVRSRAADAPGLFTLTVPTGGGKTLASLAFALDHAALHGHRRIIYAIPFTSIIDQTAAIFRSILGEDNVLEHHSAIDEEKLDAKGNRESRDKLKLAMEDWAAPVVVTTNVQLFESLFAARTSRARKLHNIAGSIIILDEAQTIPKSLLSPSVRALDELARNYKCTIVLCTATQPALDERKFADGVAVAPKHPAGLKLEGRELAPNPPELARELKRVTIKRVEEMTNADLVAALEVEQQGLVIVNSRRHALDLFREAEAAGLEGMVHLTTRQYAVHRREILADVRDRLRHGEPCRVIATSLIEAGVDVDFPKVWRAEAGLDSIAQAAGRCNREGRRPIVDSIVTVFVAPDYPPPSEIRGLIGDMGRMVEKHAEDLLAPQAIEDYFGEVYWRAGKKGLDSKDIVDRFRIDLNGLKPGKTGSDFAYRSVAADFRMIDSNMVPVIVARDAAARAAVDKLSIREIPSGRLARELQLYVVQMPEAARGLMIANGHVKFMDPEVRADQFAVLQTDSLYREDVGMSWEDADYLALDIQVI</sequence>
<keyword evidence="4" id="KW-0479">Metal-binding</keyword>
<dbReference type="NCBIfam" id="TIGR01596">
    <property type="entry name" value="cas3_HD"/>
    <property type="match status" value="1"/>
</dbReference>
<dbReference type="SUPFAM" id="SSF109604">
    <property type="entry name" value="HD-domain/PDEase-like"/>
    <property type="match status" value="1"/>
</dbReference>
<evidence type="ECO:0000256" key="8">
    <source>
        <dbReference type="ARBA" id="ARBA00022840"/>
    </source>
</evidence>
<evidence type="ECO:0000256" key="5">
    <source>
        <dbReference type="ARBA" id="ARBA00022741"/>
    </source>
</evidence>
<dbReference type="GO" id="GO:0004519">
    <property type="term" value="F:endonuclease activity"/>
    <property type="evidence" value="ECO:0007669"/>
    <property type="project" value="UniProtKB-KW"/>
</dbReference>
<feature type="domain" description="Helicase ATP-binding" evidence="10">
    <location>
        <begin position="233"/>
        <end position="420"/>
    </location>
</feature>
<keyword evidence="5" id="KW-0547">Nucleotide-binding</keyword>
<dbReference type="EC" id="3.1.-.-" evidence="12"/>
<dbReference type="Gene3D" id="3.40.50.300">
    <property type="entry name" value="P-loop containing nucleotide triphosphate hydrolases"/>
    <property type="match status" value="2"/>
</dbReference>
<dbReference type="CDD" id="cd17930">
    <property type="entry name" value="DEXHc_cas3"/>
    <property type="match status" value="1"/>
</dbReference>
<evidence type="ECO:0000256" key="7">
    <source>
        <dbReference type="ARBA" id="ARBA00022806"/>
    </source>
</evidence>
<dbReference type="InterPro" id="IPR054712">
    <property type="entry name" value="Cas3-like_dom"/>
</dbReference>
<evidence type="ECO:0000313" key="13">
    <source>
        <dbReference type="Proteomes" id="UP001241472"/>
    </source>
</evidence>
<dbReference type="Pfam" id="PF00270">
    <property type="entry name" value="DEAD"/>
    <property type="match status" value="1"/>
</dbReference>
<dbReference type="RefSeq" id="WP_306837667.1">
    <property type="nucleotide sequence ID" value="NZ_JAUSRF010000014.1"/>
</dbReference>
<accession>A0ABT9PYK1</accession>
<evidence type="ECO:0000256" key="9">
    <source>
        <dbReference type="ARBA" id="ARBA00023118"/>
    </source>
</evidence>
<dbReference type="InterPro" id="IPR027417">
    <property type="entry name" value="P-loop_NTPase"/>
</dbReference>
<evidence type="ECO:0000259" key="11">
    <source>
        <dbReference type="PROSITE" id="PS51643"/>
    </source>
</evidence>
<dbReference type="PROSITE" id="PS51643">
    <property type="entry name" value="HD_CAS3"/>
    <property type="match status" value="1"/>
</dbReference>
<evidence type="ECO:0000256" key="4">
    <source>
        <dbReference type="ARBA" id="ARBA00022723"/>
    </source>
</evidence>
<evidence type="ECO:0000256" key="1">
    <source>
        <dbReference type="ARBA" id="ARBA00006847"/>
    </source>
</evidence>
<dbReference type="Pfam" id="PF22590">
    <property type="entry name" value="Cas3-like_C_2"/>
    <property type="match status" value="1"/>
</dbReference>
<dbReference type="InterPro" id="IPR011545">
    <property type="entry name" value="DEAD/DEAH_box_helicase_dom"/>
</dbReference>
<dbReference type="InterPro" id="IPR006674">
    <property type="entry name" value="HD_domain"/>
</dbReference>
<comment type="similarity">
    <text evidence="1">In the N-terminal section; belongs to the CRISPR-associated nuclease Cas3-HD family.</text>
</comment>
<organism evidence="12 13">
    <name type="scientific">Neorhizobium huautlense</name>
    <dbReference type="NCBI Taxonomy" id="67774"/>
    <lineage>
        <taxon>Bacteria</taxon>
        <taxon>Pseudomonadati</taxon>
        <taxon>Pseudomonadota</taxon>
        <taxon>Alphaproteobacteria</taxon>
        <taxon>Hyphomicrobiales</taxon>
        <taxon>Rhizobiaceae</taxon>
        <taxon>Rhizobium/Agrobacterium group</taxon>
        <taxon>Neorhizobium</taxon>
    </lineage>
</organism>
<evidence type="ECO:0000313" key="12">
    <source>
        <dbReference type="EMBL" id="MDP9839196.1"/>
    </source>
</evidence>
<evidence type="ECO:0000256" key="3">
    <source>
        <dbReference type="ARBA" id="ARBA00022722"/>
    </source>
</evidence>
<keyword evidence="3" id="KW-0540">Nuclease</keyword>
<comment type="similarity">
    <text evidence="2">In the central section; belongs to the CRISPR-associated helicase Cas3 family.</text>
</comment>
<protein>
    <submittedName>
        <fullName evidence="12">CRISPR-associated endonuclease/helicase Cas3</fullName>
        <ecNumber evidence="12">3.1.-.-</ecNumber>
        <ecNumber evidence="12">3.6.4.-</ecNumber>
    </submittedName>
</protein>
<dbReference type="InterPro" id="IPR038257">
    <property type="entry name" value="CRISPR-assoc_Cas3_HD_sf"/>
</dbReference>
<dbReference type="Pfam" id="PF01966">
    <property type="entry name" value="HD"/>
    <property type="match status" value="1"/>
</dbReference>
<dbReference type="CDD" id="cd09641">
    <property type="entry name" value="Cas3''_I"/>
    <property type="match status" value="1"/>
</dbReference>
<evidence type="ECO:0000256" key="6">
    <source>
        <dbReference type="ARBA" id="ARBA00022801"/>
    </source>
</evidence>
<dbReference type="EC" id="3.6.4.-" evidence="12"/>
<keyword evidence="6 12" id="KW-0378">Hydrolase</keyword>
<dbReference type="InterPro" id="IPR006474">
    <property type="entry name" value="Helicase_Cas3_CRISPR-ass_core"/>
</dbReference>